<gene>
    <name evidence="2" type="ORF">SLNWT_2012</name>
</gene>
<dbReference type="EMBL" id="CP010519">
    <property type="protein sequence ID" value="AJE82388.1"/>
    <property type="molecule type" value="Genomic_DNA"/>
</dbReference>
<evidence type="ECO:0000256" key="1">
    <source>
        <dbReference type="SAM" id="MobiDB-lite"/>
    </source>
</evidence>
<organism evidence="2 3">
    <name type="scientific">Streptomyces albus (strain ATCC 21838 / DSM 41398 / FERM P-419 / JCM 4703 / NBRC 107858)</name>
    <dbReference type="NCBI Taxonomy" id="1081613"/>
    <lineage>
        <taxon>Bacteria</taxon>
        <taxon>Bacillati</taxon>
        <taxon>Actinomycetota</taxon>
        <taxon>Actinomycetes</taxon>
        <taxon>Kitasatosporales</taxon>
        <taxon>Streptomycetaceae</taxon>
        <taxon>Streptomyces</taxon>
    </lineage>
</organism>
<feature type="region of interest" description="Disordered" evidence="1">
    <location>
        <begin position="1"/>
        <end position="49"/>
    </location>
</feature>
<proteinExistence type="predicted"/>
<protein>
    <submittedName>
        <fullName evidence="2">Uncharacterized protein</fullName>
    </submittedName>
</protein>
<evidence type="ECO:0000313" key="2">
    <source>
        <dbReference type="EMBL" id="AJE82388.1"/>
    </source>
</evidence>
<accession>A0A0B5EJG4</accession>
<reference evidence="2 3" key="1">
    <citation type="submission" date="2015-01" db="EMBL/GenBank/DDBJ databases">
        <title>Enhanced salinomycin production by adjusting the supply of polyketide extender units in Streptomyce albus DSM 41398.</title>
        <authorList>
            <person name="Lu C."/>
        </authorList>
    </citation>
    <scope>NUCLEOTIDE SEQUENCE [LARGE SCALE GENOMIC DNA]</scope>
    <source>
        <strain evidence="3">ATCC 21838 / DSM 41398 / FERM P-419 / JCM 4703 / NBRC 107858</strain>
    </source>
</reference>
<dbReference type="AlphaFoldDB" id="A0A0B5EJG4"/>
<evidence type="ECO:0000313" key="3">
    <source>
        <dbReference type="Proteomes" id="UP000031523"/>
    </source>
</evidence>
<dbReference type="KEGG" id="sals:SLNWT_2012"/>
<dbReference type="Proteomes" id="UP000031523">
    <property type="component" value="Chromosome"/>
</dbReference>
<keyword evidence="3" id="KW-1185">Reference proteome</keyword>
<feature type="compositionally biased region" description="Basic residues" evidence="1">
    <location>
        <begin position="24"/>
        <end position="38"/>
    </location>
</feature>
<name>A0A0B5EJG4_STRA4</name>
<sequence>MQRAARQRERRRLGRHPAGSGARRVARTPRTARRHGRPRSWSFSWSRQD</sequence>